<accession>A0A4V1IQS3</accession>
<feature type="compositionally biased region" description="Basic residues" evidence="2">
    <location>
        <begin position="7"/>
        <end position="18"/>
    </location>
</feature>
<evidence type="ECO:0000313" key="4">
    <source>
        <dbReference type="EMBL" id="RKO87557.1"/>
    </source>
</evidence>
<sequence length="500" mass="57510">MPAATKDKKKGAGKKKSKKEAEKEKELEEQRRLAEEGKSEWVDPAAQTEEARLAELRTKKEREAREQREKEAIEAIFVQAKLTNVNCRHQEQVRMEEQIEELRKVVDTKSAQVTMHIEKIEKEVEWQKYLKCSPLPDPNDERSMNTFLNLWADSTPSGDDESTVSALFGELPDAELLCEQLDHKRCAARDHHNEKDFQRLRVHMLRLRQIINDKWDVVSQHILQHVDQYSREPNENFYLVDSTRHYGFGLWGNLTKNPRFKTIDFDAVSMSSSLPKPLALASVAIRMLYESGNTVGVSFEEQEGISMSPVDGVLFLDLVEMPDPPKTVDAWTIRPVLSATGRLKRLGYPFKKPVTENADEGHEAAMDASAWPMIVSYSIMPGSFVRQDLSTVRWWNVEQKIWDSEGISDVEINSDTGRVKFRTIHFAPTAVVQNTYEELPLLDWTIRPISLNRAIVYLLGQHSTIEIEVGEGECRLLRPSTEYTEKHLQHRWLAPAMLFK</sequence>
<dbReference type="PRINTS" id="PR02043">
    <property type="entry name" value="CANCERSCCP1"/>
</dbReference>
<evidence type="ECO:0000256" key="2">
    <source>
        <dbReference type="SAM" id="MobiDB-lite"/>
    </source>
</evidence>
<proteinExistence type="inferred from homology"/>
<evidence type="ECO:0000256" key="1">
    <source>
        <dbReference type="ARBA" id="ARBA00024332"/>
    </source>
</evidence>
<dbReference type="OrthoDB" id="297923at2759"/>
<organism evidence="4 5">
    <name type="scientific">Blyttiomyces helicus</name>
    <dbReference type="NCBI Taxonomy" id="388810"/>
    <lineage>
        <taxon>Eukaryota</taxon>
        <taxon>Fungi</taxon>
        <taxon>Fungi incertae sedis</taxon>
        <taxon>Chytridiomycota</taxon>
        <taxon>Chytridiomycota incertae sedis</taxon>
        <taxon>Chytridiomycetes</taxon>
        <taxon>Chytridiomycetes incertae sedis</taxon>
        <taxon>Blyttiomyces</taxon>
    </lineage>
</organism>
<name>A0A4V1IQS3_9FUNG</name>
<dbReference type="InterPro" id="IPR031826">
    <property type="entry name" value="IC97/Casc1_N"/>
</dbReference>
<evidence type="ECO:0000313" key="5">
    <source>
        <dbReference type="Proteomes" id="UP000269721"/>
    </source>
</evidence>
<dbReference type="InterPro" id="IPR023247">
    <property type="entry name" value="IC97/Dnai7-like"/>
</dbReference>
<dbReference type="EMBL" id="KZ997331">
    <property type="protein sequence ID" value="RKO87557.1"/>
    <property type="molecule type" value="Genomic_DNA"/>
</dbReference>
<protein>
    <recommendedName>
        <fullName evidence="3">IC97/Casc1 N-terminal domain-containing protein</fullName>
    </recommendedName>
</protein>
<feature type="region of interest" description="Disordered" evidence="2">
    <location>
        <begin position="1"/>
        <end position="58"/>
    </location>
</feature>
<dbReference type="GO" id="GO:0008017">
    <property type="term" value="F:microtubule binding"/>
    <property type="evidence" value="ECO:0007669"/>
    <property type="project" value="TreeGrafter"/>
</dbReference>
<dbReference type="PANTHER" id="PTHR20929:SF11">
    <property type="entry name" value="DYNEIN AXONEMAL INTERMEDIATE CHAIN 7"/>
    <property type="match status" value="1"/>
</dbReference>
<dbReference type="AlphaFoldDB" id="A0A4V1IQS3"/>
<gene>
    <name evidence="4" type="ORF">BDK51DRAFT_27374</name>
</gene>
<dbReference type="GO" id="GO:0005930">
    <property type="term" value="C:axoneme"/>
    <property type="evidence" value="ECO:0007669"/>
    <property type="project" value="TreeGrafter"/>
</dbReference>
<feature type="compositionally biased region" description="Basic and acidic residues" evidence="2">
    <location>
        <begin position="49"/>
        <end position="58"/>
    </location>
</feature>
<feature type="compositionally biased region" description="Basic and acidic residues" evidence="2">
    <location>
        <begin position="19"/>
        <end position="41"/>
    </location>
</feature>
<dbReference type="Pfam" id="PF15927">
    <property type="entry name" value="Casc1_N"/>
    <property type="match status" value="1"/>
</dbReference>
<feature type="domain" description="IC97/Casc1 N-terminal" evidence="3">
    <location>
        <begin position="49"/>
        <end position="259"/>
    </location>
</feature>
<reference evidence="5" key="1">
    <citation type="journal article" date="2018" name="Nat. Microbiol.">
        <title>Leveraging single-cell genomics to expand the fungal tree of life.</title>
        <authorList>
            <person name="Ahrendt S.R."/>
            <person name="Quandt C.A."/>
            <person name="Ciobanu D."/>
            <person name="Clum A."/>
            <person name="Salamov A."/>
            <person name="Andreopoulos B."/>
            <person name="Cheng J.F."/>
            <person name="Woyke T."/>
            <person name="Pelin A."/>
            <person name="Henrissat B."/>
            <person name="Reynolds N.K."/>
            <person name="Benny G.L."/>
            <person name="Smith M.E."/>
            <person name="James T.Y."/>
            <person name="Grigoriev I.V."/>
        </authorList>
    </citation>
    <scope>NUCLEOTIDE SEQUENCE [LARGE SCALE GENOMIC DNA]</scope>
</reference>
<keyword evidence="5" id="KW-1185">Reference proteome</keyword>
<feature type="non-terminal residue" evidence="4">
    <location>
        <position position="500"/>
    </location>
</feature>
<comment type="similarity">
    <text evidence="1">Belongs to the DNAI7 family.</text>
</comment>
<evidence type="ECO:0000259" key="3">
    <source>
        <dbReference type="Pfam" id="PF15927"/>
    </source>
</evidence>
<dbReference type="GO" id="GO:0048487">
    <property type="term" value="F:beta-tubulin binding"/>
    <property type="evidence" value="ECO:0007669"/>
    <property type="project" value="TreeGrafter"/>
</dbReference>
<dbReference type="Proteomes" id="UP000269721">
    <property type="component" value="Unassembled WGS sequence"/>
</dbReference>
<dbReference type="PANTHER" id="PTHR20929">
    <property type="entry name" value="LUNG ADENOMA SUSCEPTIBILITY 1-RELATED"/>
    <property type="match status" value="1"/>
</dbReference>